<reference evidence="3" key="1">
    <citation type="submission" date="2022-01" db="EMBL/GenBank/DDBJ databases">
        <title>Paenibacillus spongiae sp. nov., isolated from marine sponge.</title>
        <authorList>
            <person name="Li Z."/>
            <person name="Zhang M."/>
        </authorList>
    </citation>
    <scope>NUCLEOTIDE SEQUENCE</scope>
    <source>
        <strain evidence="3">PHS-Z3</strain>
    </source>
</reference>
<feature type="chain" id="PRO_5045700711" evidence="2">
    <location>
        <begin position="22"/>
        <end position="262"/>
    </location>
</feature>
<keyword evidence="4" id="KW-1185">Reference proteome</keyword>
<dbReference type="Pfam" id="PF11518">
    <property type="entry name" value="DUF3221"/>
    <property type="match status" value="1"/>
</dbReference>
<feature type="compositionally biased region" description="Low complexity" evidence="1">
    <location>
        <begin position="32"/>
        <end position="46"/>
    </location>
</feature>
<evidence type="ECO:0000256" key="1">
    <source>
        <dbReference type="SAM" id="MobiDB-lite"/>
    </source>
</evidence>
<dbReference type="RefSeq" id="WP_258385661.1">
    <property type="nucleotide sequence ID" value="NZ_CP091430.1"/>
</dbReference>
<evidence type="ECO:0000313" key="3">
    <source>
        <dbReference type="EMBL" id="UVI29572.1"/>
    </source>
</evidence>
<proteinExistence type="predicted"/>
<feature type="region of interest" description="Disordered" evidence="1">
    <location>
        <begin position="25"/>
        <end position="57"/>
    </location>
</feature>
<sequence>MRTVRLSILMVLVVAILAACGAKETKVKNDNPGPDTTAAGDGTTTAQETQPAADPESVKSYLKEANLTNGDIYLDGSIVHVNIVGLTAEITSGFEKKFDPSTFRLHDVRFSIEELTHAQDALHDHEFYKKLNLYSSSIDVINNQVTITMPDDAADKVEEIEKVVNKDLIDYDFVALGEPHIVGSIAEVDAKSKRILVHEDGEENPNLWFSFNEYSKLTREDGGNLSFSEFKKGQRVKAWTTGMIQDSFPAQGTARKVILLAE</sequence>
<evidence type="ECO:0000256" key="2">
    <source>
        <dbReference type="SAM" id="SignalP"/>
    </source>
</evidence>
<organism evidence="3 4">
    <name type="scientific">Paenibacillus spongiae</name>
    <dbReference type="NCBI Taxonomy" id="2909671"/>
    <lineage>
        <taxon>Bacteria</taxon>
        <taxon>Bacillati</taxon>
        <taxon>Bacillota</taxon>
        <taxon>Bacilli</taxon>
        <taxon>Bacillales</taxon>
        <taxon>Paenibacillaceae</taxon>
        <taxon>Paenibacillus</taxon>
    </lineage>
</organism>
<dbReference type="Proteomes" id="UP001057877">
    <property type="component" value="Chromosome"/>
</dbReference>
<evidence type="ECO:0000313" key="4">
    <source>
        <dbReference type="Proteomes" id="UP001057877"/>
    </source>
</evidence>
<feature type="signal peptide" evidence="2">
    <location>
        <begin position="1"/>
        <end position="21"/>
    </location>
</feature>
<protein>
    <submittedName>
        <fullName evidence="3">YobA family protein</fullName>
    </submittedName>
</protein>
<name>A0ABY5S6N9_9BACL</name>
<dbReference type="InterPro" id="IPR021598">
    <property type="entry name" value="DUF3221"/>
</dbReference>
<dbReference type="EMBL" id="CP091430">
    <property type="protein sequence ID" value="UVI29572.1"/>
    <property type="molecule type" value="Genomic_DNA"/>
</dbReference>
<gene>
    <name evidence="3" type="ORF">L1F29_29850</name>
</gene>
<keyword evidence="2" id="KW-0732">Signal</keyword>
<accession>A0ABY5S6N9</accession>
<dbReference type="PROSITE" id="PS51257">
    <property type="entry name" value="PROKAR_LIPOPROTEIN"/>
    <property type="match status" value="1"/>
</dbReference>